<dbReference type="InterPro" id="IPR017972">
    <property type="entry name" value="Cyt_P450_CS"/>
</dbReference>
<keyword evidence="2" id="KW-0560">Oxidoreductase</keyword>
<dbReference type="Pfam" id="PF00067">
    <property type="entry name" value="p450"/>
    <property type="match status" value="1"/>
</dbReference>
<keyword evidence="2" id="KW-0479">Metal-binding</keyword>
<dbReference type="Proteomes" id="UP000373149">
    <property type="component" value="Unassembled WGS sequence"/>
</dbReference>
<dbReference type="InterPro" id="IPR001128">
    <property type="entry name" value="Cyt_P450"/>
</dbReference>
<accession>A0A5N8WJR9</accession>
<evidence type="ECO:0000313" key="4">
    <source>
        <dbReference type="Proteomes" id="UP000373149"/>
    </source>
</evidence>
<keyword evidence="2" id="KW-0349">Heme</keyword>
<dbReference type="RefSeq" id="WP_322619736.1">
    <property type="nucleotide sequence ID" value="NZ_VMNX01000003.1"/>
</dbReference>
<name>A0A5N8WJR9_9ACTN</name>
<protein>
    <submittedName>
        <fullName evidence="3">Cytochrome P450</fullName>
    </submittedName>
</protein>
<dbReference type="Gene3D" id="1.10.630.10">
    <property type="entry name" value="Cytochrome P450"/>
    <property type="match status" value="1"/>
</dbReference>
<keyword evidence="2" id="KW-0503">Monooxygenase</keyword>
<keyword evidence="2" id="KW-0408">Iron</keyword>
<gene>
    <name evidence="3" type="ORF">FPZ41_02365</name>
</gene>
<reference evidence="3 4" key="1">
    <citation type="submission" date="2019-09" db="EMBL/GenBank/DDBJ databases">
        <authorList>
            <person name="Duangmal K."/>
            <person name="Teo W.F.A."/>
            <person name="Lipun K."/>
        </authorList>
    </citation>
    <scope>NUCLEOTIDE SEQUENCE [LARGE SCALE GENOMIC DNA]</scope>
    <source>
        <strain evidence="3 4">K1PN6</strain>
    </source>
</reference>
<dbReference type="GO" id="GO:0004497">
    <property type="term" value="F:monooxygenase activity"/>
    <property type="evidence" value="ECO:0007669"/>
    <property type="project" value="UniProtKB-KW"/>
</dbReference>
<proteinExistence type="inferred from homology"/>
<evidence type="ECO:0000313" key="3">
    <source>
        <dbReference type="EMBL" id="MPY47499.1"/>
    </source>
</evidence>
<dbReference type="GO" id="GO:0020037">
    <property type="term" value="F:heme binding"/>
    <property type="evidence" value="ECO:0007669"/>
    <property type="project" value="InterPro"/>
</dbReference>
<keyword evidence="4" id="KW-1185">Reference proteome</keyword>
<dbReference type="SUPFAM" id="SSF48264">
    <property type="entry name" value="Cytochrome P450"/>
    <property type="match status" value="1"/>
</dbReference>
<dbReference type="EMBL" id="VMNX01000003">
    <property type="protein sequence ID" value="MPY47499.1"/>
    <property type="molecule type" value="Genomic_DNA"/>
</dbReference>
<dbReference type="GO" id="GO:0005506">
    <property type="term" value="F:iron ion binding"/>
    <property type="evidence" value="ECO:0007669"/>
    <property type="project" value="InterPro"/>
</dbReference>
<dbReference type="InterPro" id="IPR002397">
    <property type="entry name" value="Cyt_P450_B"/>
</dbReference>
<evidence type="ECO:0000256" key="2">
    <source>
        <dbReference type="RuleBase" id="RU000461"/>
    </source>
</evidence>
<dbReference type="AlphaFoldDB" id="A0A5N8WJR9"/>
<dbReference type="InterPro" id="IPR036396">
    <property type="entry name" value="Cyt_P450_sf"/>
</dbReference>
<dbReference type="GO" id="GO:0016705">
    <property type="term" value="F:oxidoreductase activity, acting on paired donors, with incorporation or reduction of molecular oxygen"/>
    <property type="evidence" value="ECO:0007669"/>
    <property type="project" value="InterPro"/>
</dbReference>
<dbReference type="PANTHER" id="PTHR46696">
    <property type="entry name" value="P450, PUTATIVE (EUROFUNG)-RELATED"/>
    <property type="match status" value="1"/>
</dbReference>
<dbReference type="PRINTS" id="PR00359">
    <property type="entry name" value="BP450"/>
</dbReference>
<sequence>METDRFGRDIETDFDIDDPAFNEHFYDVLDTMVARCPVAHSKVGKGYSLLNRYEDVRRAGQDWRTFSSAKGFQPNRPEGMPYLYPEESDPPRHTDWRRALNPFFAPNAVKEFEGQIRADANDLIDAFADRGTCEFIHDFAAQLPGRAFFKNLIGVPVDDLAMLVEAMDAGTYGPVEERAASFGRAIDYLGDFLARRRDEPPRGDLVDLIAGGVEHDGEPCSWEERVSVITDLTFGGIATTTFVMAGALLHLATHPKDRETLVREPSRIPNAVEEFVRYYPPVVALGRTVTKDVEIAGHRFEEGDFVLLNYAAASRDPDALDRPAELDINRESILHTAFGVGPHRCIGSNLARLELRVVLEEFLRRIPDFALKEDTTPEYETGVLRTMTSLHLVFPGGRTEGDAR</sequence>
<dbReference type="PANTHER" id="PTHR46696:SF6">
    <property type="entry name" value="P450, PUTATIVE (EUROFUNG)-RELATED"/>
    <property type="match status" value="1"/>
</dbReference>
<evidence type="ECO:0000256" key="1">
    <source>
        <dbReference type="ARBA" id="ARBA00010617"/>
    </source>
</evidence>
<dbReference type="PROSITE" id="PS00086">
    <property type="entry name" value="CYTOCHROME_P450"/>
    <property type="match status" value="1"/>
</dbReference>
<dbReference type="PRINTS" id="PR00385">
    <property type="entry name" value="P450"/>
</dbReference>
<comment type="similarity">
    <text evidence="1 2">Belongs to the cytochrome P450 family.</text>
</comment>
<comment type="caution">
    <text evidence="3">The sequence shown here is derived from an EMBL/GenBank/DDBJ whole genome shotgun (WGS) entry which is preliminary data.</text>
</comment>
<organism evidence="3 4">
    <name type="scientific">Streptomyces acidicola</name>
    <dbReference type="NCBI Taxonomy" id="2596892"/>
    <lineage>
        <taxon>Bacteria</taxon>
        <taxon>Bacillati</taxon>
        <taxon>Actinomycetota</taxon>
        <taxon>Actinomycetes</taxon>
        <taxon>Kitasatosporales</taxon>
        <taxon>Streptomycetaceae</taxon>
        <taxon>Streptomyces</taxon>
    </lineage>
</organism>